<evidence type="ECO:0000256" key="2">
    <source>
        <dbReference type="SAM" id="Phobius"/>
    </source>
</evidence>
<keyword evidence="4" id="KW-1185">Reference proteome</keyword>
<feature type="region of interest" description="Disordered" evidence="1">
    <location>
        <begin position="1"/>
        <end position="22"/>
    </location>
</feature>
<dbReference type="EMBL" id="SFCC01000002">
    <property type="protein sequence ID" value="RZQ65373.1"/>
    <property type="molecule type" value="Genomic_DNA"/>
</dbReference>
<keyword evidence="2" id="KW-0472">Membrane</keyword>
<name>A0A4Q7JF21_9PSEU</name>
<evidence type="ECO:0000313" key="3">
    <source>
        <dbReference type="EMBL" id="RZQ65373.1"/>
    </source>
</evidence>
<feature type="transmembrane region" description="Helical" evidence="2">
    <location>
        <begin position="221"/>
        <end position="243"/>
    </location>
</feature>
<evidence type="ECO:0000256" key="1">
    <source>
        <dbReference type="SAM" id="MobiDB-lite"/>
    </source>
</evidence>
<organism evidence="3 4">
    <name type="scientific">Amycolatopsis suaedae</name>
    <dbReference type="NCBI Taxonomy" id="2510978"/>
    <lineage>
        <taxon>Bacteria</taxon>
        <taxon>Bacillati</taxon>
        <taxon>Actinomycetota</taxon>
        <taxon>Actinomycetes</taxon>
        <taxon>Pseudonocardiales</taxon>
        <taxon>Pseudonocardiaceae</taxon>
        <taxon>Amycolatopsis</taxon>
    </lineage>
</organism>
<evidence type="ECO:0008006" key="5">
    <source>
        <dbReference type="Google" id="ProtNLM"/>
    </source>
</evidence>
<sequence length="463" mass="47917">MTSTVQRPPAPAAPAPAPPEERTGLAGLLGLPAAAVRAIVRSAATTPGRLSVIAVGLVLLSLLTGIVGAFAFQDRKDIIGGLTDHREPLAAAAQQVYRSLSDADATAASAFLSTGTEPPALRERYEVDIAQAGAALAKAAADSGGVAEAAAQVDMLNQQVPVYTGLVETARANNRLGYPAGASYLREASELMRAKILPAAHELYRIDTERLLAEQDEATDIPWLTGVLVLALIAALVATQLYLKRRTNRVLNIGLVVATAAVVLALLWGAVAVVVQSIGVSAGGDSGTRRVDLAVKARIAALQARADETLTLVARGDGGKYEAEFKELAVQLSGQDGNGGYLGELRSVAAEYGATTEVDSAIANAKAWLAAHAKLRENDDNGAYDEAVTLAIDEKAEGSAAAAFFRLDNDLVTAINGGRQAFLDETSAADGALTALAPGFAVLCVIAAAGATMGIRERLMEYR</sequence>
<protein>
    <recommendedName>
        <fullName evidence="5">Secreted protein</fullName>
    </recommendedName>
</protein>
<dbReference type="RefSeq" id="WP_130474159.1">
    <property type="nucleotide sequence ID" value="NZ_SFCC01000002.1"/>
</dbReference>
<proteinExistence type="predicted"/>
<feature type="transmembrane region" description="Helical" evidence="2">
    <location>
        <begin position="435"/>
        <end position="455"/>
    </location>
</feature>
<dbReference type="AlphaFoldDB" id="A0A4Q7JF21"/>
<feature type="compositionally biased region" description="Pro residues" evidence="1">
    <location>
        <begin position="8"/>
        <end position="18"/>
    </location>
</feature>
<gene>
    <name evidence="3" type="ORF">EWH70_05725</name>
</gene>
<accession>A0A4Q7JF21</accession>
<evidence type="ECO:0000313" key="4">
    <source>
        <dbReference type="Proteomes" id="UP000292003"/>
    </source>
</evidence>
<feature type="transmembrane region" description="Helical" evidence="2">
    <location>
        <begin position="52"/>
        <end position="72"/>
    </location>
</feature>
<feature type="transmembrane region" description="Helical" evidence="2">
    <location>
        <begin position="250"/>
        <end position="271"/>
    </location>
</feature>
<dbReference type="OrthoDB" id="3218196at2"/>
<reference evidence="3 4" key="1">
    <citation type="submission" date="2019-02" db="EMBL/GenBank/DDBJ databases">
        <title>Draft genome sequence of Amycolatopsis sp. 8-3EHSu isolated from roots of Suaeda maritima.</title>
        <authorList>
            <person name="Duangmal K."/>
            <person name="Chantavorakit T."/>
        </authorList>
    </citation>
    <scope>NUCLEOTIDE SEQUENCE [LARGE SCALE GENOMIC DNA]</scope>
    <source>
        <strain evidence="3 4">8-3EHSu</strain>
    </source>
</reference>
<keyword evidence="2" id="KW-1133">Transmembrane helix</keyword>
<keyword evidence="2" id="KW-0812">Transmembrane</keyword>
<comment type="caution">
    <text evidence="3">The sequence shown here is derived from an EMBL/GenBank/DDBJ whole genome shotgun (WGS) entry which is preliminary data.</text>
</comment>
<dbReference type="Proteomes" id="UP000292003">
    <property type="component" value="Unassembled WGS sequence"/>
</dbReference>